<gene>
    <name evidence="1" type="ORF">LTRI10_LOCUS48631</name>
</gene>
<name>A0AAV2GEI0_9ROSI</name>
<proteinExistence type="predicted"/>
<evidence type="ECO:0000313" key="1">
    <source>
        <dbReference type="EMBL" id="CAL1409099.1"/>
    </source>
</evidence>
<organism evidence="1 2">
    <name type="scientific">Linum trigynum</name>
    <dbReference type="NCBI Taxonomy" id="586398"/>
    <lineage>
        <taxon>Eukaryota</taxon>
        <taxon>Viridiplantae</taxon>
        <taxon>Streptophyta</taxon>
        <taxon>Embryophyta</taxon>
        <taxon>Tracheophyta</taxon>
        <taxon>Spermatophyta</taxon>
        <taxon>Magnoliopsida</taxon>
        <taxon>eudicotyledons</taxon>
        <taxon>Gunneridae</taxon>
        <taxon>Pentapetalae</taxon>
        <taxon>rosids</taxon>
        <taxon>fabids</taxon>
        <taxon>Malpighiales</taxon>
        <taxon>Linaceae</taxon>
        <taxon>Linum</taxon>
    </lineage>
</organism>
<keyword evidence="2" id="KW-1185">Reference proteome</keyword>
<dbReference type="AlphaFoldDB" id="A0AAV2GEI0"/>
<sequence>MRRNQDFWTKRHCNKDLYGSLPKMFVHNSSGSRSQIVCRSPGEKQGNSLSTNDFMTNLKLARRNLQSAAQLHKCTTPPFEVLERVRSNVLNRVLMVFGKFSNPIQGALEP</sequence>
<dbReference type="Proteomes" id="UP001497516">
    <property type="component" value="Chromosome 8"/>
</dbReference>
<dbReference type="EMBL" id="OZ034821">
    <property type="protein sequence ID" value="CAL1409099.1"/>
    <property type="molecule type" value="Genomic_DNA"/>
</dbReference>
<reference evidence="1 2" key="1">
    <citation type="submission" date="2024-04" db="EMBL/GenBank/DDBJ databases">
        <authorList>
            <person name="Fracassetti M."/>
        </authorList>
    </citation>
    <scope>NUCLEOTIDE SEQUENCE [LARGE SCALE GENOMIC DNA]</scope>
</reference>
<evidence type="ECO:0000313" key="2">
    <source>
        <dbReference type="Proteomes" id="UP001497516"/>
    </source>
</evidence>
<accession>A0AAV2GEI0</accession>
<protein>
    <submittedName>
        <fullName evidence="1">Uncharacterized protein</fullName>
    </submittedName>
</protein>